<keyword evidence="6" id="KW-0206">Cytoskeleton</keyword>
<proteinExistence type="inferred from homology"/>
<dbReference type="PANTHER" id="PTHR31078">
    <property type="entry name" value="CILIA- AND FLAGELLA-ASSOCIATED PROTEIN 300"/>
    <property type="match status" value="1"/>
</dbReference>
<keyword evidence="9" id="KW-1185">Reference proteome</keyword>
<evidence type="ECO:0000256" key="2">
    <source>
        <dbReference type="ARBA" id="ARBA00004430"/>
    </source>
</evidence>
<dbReference type="EMBL" id="JBFDAA010000005">
    <property type="protein sequence ID" value="KAL1132391.1"/>
    <property type="molecule type" value="Genomic_DNA"/>
</dbReference>
<organism evidence="8 9">
    <name type="scientific">Ranatra chinensis</name>
    <dbReference type="NCBI Taxonomy" id="642074"/>
    <lineage>
        <taxon>Eukaryota</taxon>
        <taxon>Metazoa</taxon>
        <taxon>Ecdysozoa</taxon>
        <taxon>Arthropoda</taxon>
        <taxon>Hexapoda</taxon>
        <taxon>Insecta</taxon>
        <taxon>Pterygota</taxon>
        <taxon>Neoptera</taxon>
        <taxon>Paraneoptera</taxon>
        <taxon>Hemiptera</taxon>
        <taxon>Heteroptera</taxon>
        <taxon>Panheteroptera</taxon>
        <taxon>Nepomorpha</taxon>
        <taxon>Nepidae</taxon>
        <taxon>Ranatrinae</taxon>
        <taxon>Ranatra</taxon>
    </lineage>
</organism>
<evidence type="ECO:0000256" key="1">
    <source>
        <dbReference type="ARBA" id="ARBA00002404"/>
    </source>
</evidence>
<dbReference type="GO" id="GO:0005930">
    <property type="term" value="C:axoneme"/>
    <property type="evidence" value="ECO:0007669"/>
    <property type="project" value="UniProtKB-SubCell"/>
</dbReference>
<dbReference type="Proteomes" id="UP001558652">
    <property type="component" value="Unassembled WGS sequence"/>
</dbReference>
<dbReference type="PANTHER" id="PTHR31078:SF1">
    <property type="entry name" value="CILIA- AND FLAGELLA-ASSOCIATED PROTEIN 300"/>
    <property type="match status" value="1"/>
</dbReference>
<comment type="function">
    <text evidence="1">Cilium- and flagellum-specific protein that plays a role in axonemal structure organization and motility. May play a role in outer and inner dynein arm assembly.</text>
</comment>
<dbReference type="InterPro" id="IPR029416">
    <property type="entry name" value="CFAP300"/>
</dbReference>
<evidence type="ECO:0000313" key="9">
    <source>
        <dbReference type="Proteomes" id="UP001558652"/>
    </source>
</evidence>
<gene>
    <name evidence="8" type="ORF">AAG570_010346</name>
</gene>
<protein>
    <recommendedName>
        <fullName evidence="4">Cilia- and flagella-associated protein 300</fullName>
    </recommendedName>
</protein>
<sequence>MKFFDKILDENGGIVRGGKGHIMQCIEELADEFYINDNLRALLLDPSHKCYNIISASEREQFIFLLFKHLCLGGKWCQNEDVINPYIDLTKELYKDIISVERTTGEHAIAVRSLVLKVVAYGSDGEAIFPKNPHNIQNVAYLIIDPFKRQVIVLVHQFGGTLNL</sequence>
<keyword evidence="5" id="KW-0963">Cytoplasm</keyword>
<comment type="caution">
    <text evidence="8">The sequence shown here is derived from an EMBL/GenBank/DDBJ whole genome shotgun (WGS) entry which is preliminary data.</text>
</comment>
<evidence type="ECO:0000256" key="6">
    <source>
        <dbReference type="ARBA" id="ARBA00023212"/>
    </source>
</evidence>
<comment type="subcellular location">
    <subcellularLocation>
        <location evidence="2">Cytoplasm</location>
        <location evidence="2">Cytoskeleton</location>
        <location evidence="2">Cilium axoneme</location>
    </subcellularLocation>
</comment>
<evidence type="ECO:0000256" key="3">
    <source>
        <dbReference type="ARBA" id="ARBA00009205"/>
    </source>
</evidence>
<dbReference type="AlphaFoldDB" id="A0ABD0YMA1"/>
<reference evidence="8 9" key="1">
    <citation type="submission" date="2024-07" db="EMBL/GenBank/DDBJ databases">
        <title>Chromosome-level genome assembly of the water stick insect Ranatra chinensis (Heteroptera: Nepidae).</title>
        <authorList>
            <person name="Liu X."/>
        </authorList>
    </citation>
    <scope>NUCLEOTIDE SEQUENCE [LARGE SCALE GENOMIC DNA]</scope>
    <source>
        <strain evidence="8">Cailab_2021Rc</strain>
        <tissue evidence="8">Muscle</tissue>
    </source>
</reference>
<evidence type="ECO:0000256" key="4">
    <source>
        <dbReference type="ARBA" id="ARBA00022174"/>
    </source>
</evidence>
<name>A0ABD0YMA1_9HEMI</name>
<keyword evidence="7" id="KW-0966">Cell projection</keyword>
<evidence type="ECO:0000313" key="8">
    <source>
        <dbReference type="EMBL" id="KAL1132391.1"/>
    </source>
</evidence>
<evidence type="ECO:0000256" key="7">
    <source>
        <dbReference type="ARBA" id="ARBA00023273"/>
    </source>
</evidence>
<comment type="similarity">
    <text evidence="3">Belongs to the CFAP300 family.</text>
</comment>
<accession>A0ABD0YMA1</accession>
<dbReference type="Pfam" id="PF14926">
    <property type="entry name" value="CFAP300"/>
    <property type="match status" value="1"/>
</dbReference>
<evidence type="ECO:0000256" key="5">
    <source>
        <dbReference type="ARBA" id="ARBA00022490"/>
    </source>
</evidence>